<name>A0A6A4H4L1_9AGAR</name>
<sequence length="127" mass="14502">HWRNFLSRTTVQGPWSNPPSRSLLHTGTRADYVEAAIRTVLIIHRAEDPGDILIFLTGEEEIGRLRKIKLEADDLLNTDPSSVGPLVCIPLYSSSPHNNSSIYLMRHRNPRRQMVPGKEGHRFNKYC</sequence>
<protein>
    <submittedName>
        <fullName evidence="2">Uncharacterized protein</fullName>
    </submittedName>
</protein>
<evidence type="ECO:0000313" key="3">
    <source>
        <dbReference type="Proteomes" id="UP000799118"/>
    </source>
</evidence>
<dbReference type="AlphaFoldDB" id="A0A6A4H4L1"/>
<dbReference type="OrthoDB" id="10253254at2759"/>
<evidence type="ECO:0000313" key="2">
    <source>
        <dbReference type="EMBL" id="KAE9392663.1"/>
    </source>
</evidence>
<keyword evidence="3" id="KW-1185">Reference proteome</keyword>
<feature type="region of interest" description="Disordered" evidence="1">
    <location>
        <begin position="1"/>
        <end position="20"/>
    </location>
</feature>
<feature type="non-terminal residue" evidence="2">
    <location>
        <position position="1"/>
    </location>
</feature>
<evidence type="ECO:0000256" key="1">
    <source>
        <dbReference type="SAM" id="MobiDB-lite"/>
    </source>
</evidence>
<gene>
    <name evidence="2" type="ORF">BT96DRAFT_1056210</name>
</gene>
<organism evidence="2 3">
    <name type="scientific">Gymnopus androsaceus JB14</name>
    <dbReference type="NCBI Taxonomy" id="1447944"/>
    <lineage>
        <taxon>Eukaryota</taxon>
        <taxon>Fungi</taxon>
        <taxon>Dikarya</taxon>
        <taxon>Basidiomycota</taxon>
        <taxon>Agaricomycotina</taxon>
        <taxon>Agaricomycetes</taxon>
        <taxon>Agaricomycetidae</taxon>
        <taxon>Agaricales</taxon>
        <taxon>Marasmiineae</taxon>
        <taxon>Omphalotaceae</taxon>
        <taxon>Gymnopus</taxon>
    </lineage>
</organism>
<dbReference type="Proteomes" id="UP000799118">
    <property type="component" value="Unassembled WGS sequence"/>
</dbReference>
<dbReference type="Gene3D" id="3.40.50.300">
    <property type="entry name" value="P-loop containing nucleotide triphosphate hydrolases"/>
    <property type="match status" value="1"/>
</dbReference>
<proteinExistence type="predicted"/>
<reference evidence="2" key="1">
    <citation type="journal article" date="2019" name="Environ. Microbiol.">
        <title>Fungal ecological strategies reflected in gene transcription - a case study of two litter decomposers.</title>
        <authorList>
            <person name="Barbi F."/>
            <person name="Kohler A."/>
            <person name="Barry K."/>
            <person name="Baskaran P."/>
            <person name="Daum C."/>
            <person name="Fauchery L."/>
            <person name="Ihrmark K."/>
            <person name="Kuo A."/>
            <person name="LaButti K."/>
            <person name="Lipzen A."/>
            <person name="Morin E."/>
            <person name="Grigoriev I.V."/>
            <person name="Henrissat B."/>
            <person name="Lindahl B."/>
            <person name="Martin F."/>
        </authorList>
    </citation>
    <scope>NUCLEOTIDE SEQUENCE</scope>
    <source>
        <strain evidence="2">JB14</strain>
    </source>
</reference>
<dbReference type="InterPro" id="IPR027417">
    <property type="entry name" value="P-loop_NTPase"/>
</dbReference>
<dbReference type="EMBL" id="ML769590">
    <property type="protein sequence ID" value="KAE9392663.1"/>
    <property type="molecule type" value="Genomic_DNA"/>
</dbReference>
<accession>A0A6A4H4L1</accession>